<evidence type="ECO:0000313" key="12">
    <source>
        <dbReference type="EMBL" id="KAG8470565.1"/>
    </source>
</evidence>
<keyword evidence="5 7" id="KW-0378">Hydrolase</keyword>
<dbReference type="InterPro" id="IPR017853">
    <property type="entry name" value="GH"/>
</dbReference>
<evidence type="ECO:0000313" key="13">
    <source>
        <dbReference type="Proteomes" id="UP000751190"/>
    </source>
</evidence>
<evidence type="ECO:0000256" key="4">
    <source>
        <dbReference type="ARBA" id="ARBA00022729"/>
    </source>
</evidence>
<comment type="similarity">
    <text evidence="2 7">Belongs to the glycosyl hydrolase 27 family.</text>
</comment>
<dbReference type="SUPFAM" id="SSF51011">
    <property type="entry name" value="Glycosyl hydrolase domain"/>
    <property type="match status" value="1"/>
</dbReference>
<keyword evidence="7" id="KW-1015">Disulfide bond</keyword>
<evidence type="ECO:0000256" key="9">
    <source>
        <dbReference type="SAM" id="SignalP"/>
    </source>
</evidence>
<dbReference type="PRINTS" id="PR00740">
    <property type="entry name" value="GLHYDRLASE27"/>
</dbReference>
<dbReference type="InterPro" id="IPR041233">
    <property type="entry name" value="Melibiase_C"/>
</dbReference>
<keyword evidence="13" id="KW-1185">Reference proteome</keyword>
<keyword evidence="6 7" id="KW-0326">Glycosidase</keyword>
<evidence type="ECO:0000313" key="11">
    <source>
        <dbReference type="EMBL" id="CAD8273087.1"/>
    </source>
</evidence>
<dbReference type="Gene3D" id="2.60.40.1180">
    <property type="entry name" value="Golgi alpha-mannosidase II"/>
    <property type="match status" value="1"/>
</dbReference>
<dbReference type="CDD" id="cd14792">
    <property type="entry name" value="GH27"/>
    <property type="match status" value="1"/>
</dbReference>
<sequence>MRVAVAVALALAARAGALDNGLGLTPQMGYSTWNDFRCDGLTADAVKRIADRIVELGLATLGYRYLNIDDCWSRELSPEGLLVEDPLAFPEGIAALVDYVHERGLLFGIYTCRGTRTCALRPGSKGLERHHAAQFAQWGVDYVKEDSCFASNEHEQAFSEYAAMRDALNSTGHPLFFSLCGWNTWYAPRGAQLANSWRIAPDCDEWANVYVAVRTNEALARFAGPGGWNDPDMLVGSHPDAAVQLTPRQVQTQFNLWAVMASPLLIGSSILRMPGSDLATYSNEEVIRINQDPLGVQGVPVWSSCPPFAPRDNWWMAPWTMPQDVARMWTRLLSTCLVAAAALIALLARALRFTRGAAPAVHGAHDPILLAPVATDGSTLADKAPSPALPRARAAIWRYCVSRGCLAAMLVLLALLSLPALAMLVAIHAMKPRAEPCQQVWVRPLEGGAAAICLVNFAPDVARIVCDAACLDQAGFPLGVHVRDVVARRDMGPVQSLDMDVPGDGGSFLFRVSPRD</sequence>
<dbReference type="AlphaFoldDB" id="A0A7R9YKR5"/>
<reference evidence="12" key="2">
    <citation type="submission" date="2021-05" db="EMBL/GenBank/DDBJ databases">
        <title>The genome of the haptophyte Pavlova lutheri (Diacronema luteri, Pavlovales) - a model for lipid biosynthesis in eukaryotic algae.</title>
        <authorList>
            <person name="Hulatt C.J."/>
            <person name="Posewitz M.C."/>
        </authorList>
    </citation>
    <scope>NUCLEOTIDE SEQUENCE</scope>
    <source>
        <strain evidence="12">NIVA-4/92</strain>
    </source>
</reference>
<dbReference type="Proteomes" id="UP000751190">
    <property type="component" value="Unassembled WGS sequence"/>
</dbReference>
<feature type="transmembrane region" description="Helical" evidence="8">
    <location>
        <begin position="328"/>
        <end position="348"/>
    </location>
</feature>
<name>A0A7R9YKR5_DIALT</name>
<dbReference type="Pfam" id="PF17801">
    <property type="entry name" value="Melibiase_C"/>
    <property type="match status" value="1"/>
</dbReference>
<dbReference type="EMBL" id="HBEB01011448">
    <property type="protein sequence ID" value="CAD8273087.1"/>
    <property type="molecule type" value="Transcribed_RNA"/>
</dbReference>
<dbReference type="OrthoDB" id="5795902at2759"/>
<dbReference type="GO" id="GO:0004557">
    <property type="term" value="F:alpha-galactosidase activity"/>
    <property type="evidence" value="ECO:0007669"/>
    <property type="project" value="UniProtKB-EC"/>
</dbReference>
<gene>
    <name evidence="12" type="ORF">KFE25_008986</name>
    <name evidence="11" type="ORF">PLUT1463_LOCUS7401</name>
</gene>
<organism evidence="11">
    <name type="scientific">Diacronema lutheri</name>
    <name type="common">Unicellular marine alga</name>
    <name type="synonym">Monochrysis lutheri</name>
    <dbReference type="NCBI Taxonomy" id="2081491"/>
    <lineage>
        <taxon>Eukaryota</taxon>
        <taxon>Haptista</taxon>
        <taxon>Haptophyta</taxon>
        <taxon>Pavlovophyceae</taxon>
        <taxon>Pavlovales</taxon>
        <taxon>Pavlovaceae</taxon>
        <taxon>Diacronema</taxon>
    </lineage>
</organism>
<keyword evidence="8" id="KW-0472">Membrane</keyword>
<dbReference type="InterPro" id="IPR002241">
    <property type="entry name" value="Glyco_hydro_27"/>
</dbReference>
<evidence type="ECO:0000256" key="1">
    <source>
        <dbReference type="ARBA" id="ARBA00001255"/>
    </source>
</evidence>
<feature type="transmembrane region" description="Helical" evidence="8">
    <location>
        <begin position="406"/>
        <end position="430"/>
    </location>
</feature>
<proteinExistence type="inferred from homology"/>
<feature type="chain" id="PRO_5035593543" description="Alpha-galactosidase" evidence="9">
    <location>
        <begin position="18"/>
        <end position="516"/>
    </location>
</feature>
<accession>A0A7R9YKR5</accession>
<keyword evidence="8" id="KW-0812">Transmembrane</keyword>
<dbReference type="PANTHER" id="PTHR11452">
    <property type="entry name" value="ALPHA-GALACTOSIDASE/ALPHA-N-ACETYLGALACTOSAMINIDASE"/>
    <property type="match status" value="1"/>
</dbReference>
<evidence type="ECO:0000256" key="6">
    <source>
        <dbReference type="ARBA" id="ARBA00023295"/>
    </source>
</evidence>
<dbReference type="PANTHER" id="PTHR11452:SF75">
    <property type="entry name" value="ALPHA-GALACTOSIDASE MEL1"/>
    <property type="match status" value="1"/>
</dbReference>
<evidence type="ECO:0000259" key="10">
    <source>
        <dbReference type="Pfam" id="PF17801"/>
    </source>
</evidence>
<dbReference type="OMA" id="EWANVYV"/>
<keyword evidence="4 9" id="KW-0732">Signal</keyword>
<evidence type="ECO:0000256" key="5">
    <source>
        <dbReference type="ARBA" id="ARBA00022801"/>
    </source>
</evidence>
<comment type="catalytic activity">
    <reaction evidence="1 7">
        <text>Hydrolysis of terminal, non-reducing alpha-D-galactose residues in alpha-D-galactosides, including galactose oligosaccharides, galactomannans and galactolipids.</text>
        <dbReference type="EC" id="3.2.1.22"/>
    </reaction>
</comment>
<dbReference type="InterPro" id="IPR013780">
    <property type="entry name" value="Glyco_hydro_b"/>
</dbReference>
<dbReference type="EMBL" id="JAGTXO010000001">
    <property type="protein sequence ID" value="KAG8470565.1"/>
    <property type="molecule type" value="Genomic_DNA"/>
</dbReference>
<keyword evidence="8" id="KW-1133">Transmembrane helix</keyword>
<evidence type="ECO:0000256" key="8">
    <source>
        <dbReference type="SAM" id="Phobius"/>
    </source>
</evidence>
<dbReference type="InterPro" id="IPR013785">
    <property type="entry name" value="Aldolase_TIM"/>
</dbReference>
<protein>
    <recommendedName>
        <fullName evidence="3 7">Alpha-galactosidase</fullName>
        <ecNumber evidence="3 7">3.2.1.22</ecNumber>
    </recommendedName>
    <alternativeName>
        <fullName evidence="7">Melibiase</fullName>
    </alternativeName>
</protein>
<dbReference type="EC" id="3.2.1.22" evidence="3 7"/>
<feature type="signal peptide" evidence="9">
    <location>
        <begin position="1"/>
        <end position="17"/>
    </location>
</feature>
<dbReference type="SUPFAM" id="SSF51445">
    <property type="entry name" value="(Trans)glycosidases"/>
    <property type="match status" value="1"/>
</dbReference>
<evidence type="ECO:0000256" key="3">
    <source>
        <dbReference type="ARBA" id="ARBA00012755"/>
    </source>
</evidence>
<dbReference type="GO" id="GO:0005975">
    <property type="term" value="P:carbohydrate metabolic process"/>
    <property type="evidence" value="ECO:0007669"/>
    <property type="project" value="InterPro"/>
</dbReference>
<dbReference type="Pfam" id="PF16499">
    <property type="entry name" value="Melibiase_2"/>
    <property type="match status" value="1"/>
</dbReference>
<evidence type="ECO:0000256" key="2">
    <source>
        <dbReference type="ARBA" id="ARBA00009743"/>
    </source>
</evidence>
<feature type="domain" description="Alpha galactosidase C-terminal" evidence="10">
    <location>
        <begin position="438"/>
        <end position="493"/>
    </location>
</feature>
<evidence type="ECO:0000256" key="7">
    <source>
        <dbReference type="RuleBase" id="RU361168"/>
    </source>
</evidence>
<dbReference type="Gene3D" id="3.20.20.70">
    <property type="entry name" value="Aldolase class I"/>
    <property type="match status" value="1"/>
</dbReference>
<reference evidence="11" key="1">
    <citation type="submission" date="2021-01" db="EMBL/GenBank/DDBJ databases">
        <authorList>
            <person name="Corre E."/>
            <person name="Pelletier E."/>
            <person name="Niang G."/>
            <person name="Scheremetjew M."/>
            <person name="Finn R."/>
            <person name="Kale V."/>
            <person name="Holt S."/>
            <person name="Cochrane G."/>
            <person name="Meng A."/>
            <person name="Brown T."/>
            <person name="Cohen L."/>
        </authorList>
    </citation>
    <scope>NUCLEOTIDE SEQUENCE</scope>
    <source>
        <strain evidence="11">RCC1537</strain>
    </source>
</reference>